<keyword evidence="1" id="KW-0472">Membrane</keyword>
<gene>
    <name evidence="2" type="ORF">BSAL_75740</name>
</gene>
<accession>A0A0S4IZ04</accession>
<evidence type="ECO:0000313" key="3">
    <source>
        <dbReference type="Proteomes" id="UP000051952"/>
    </source>
</evidence>
<name>A0A0S4IZ04_BODSA</name>
<keyword evidence="1" id="KW-1133">Transmembrane helix</keyword>
<feature type="transmembrane region" description="Helical" evidence="1">
    <location>
        <begin position="25"/>
        <end position="49"/>
    </location>
</feature>
<evidence type="ECO:0000313" key="2">
    <source>
        <dbReference type="EMBL" id="CUG20445.1"/>
    </source>
</evidence>
<reference evidence="3" key="1">
    <citation type="submission" date="2015-09" db="EMBL/GenBank/DDBJ databases">
        <authorList>
            <consortium name="Pathogen Informatics"/>
        </authorList>
    </citation>
    <scope>NUCLEOTIDE SEQUENCE [LARGE SCALE GENOMIC DNA]</scope>
    <source>
        <strain evidence="3">Lake Konstanz</strain>
    </source>
</reference>
<proteinExistence type="predicted"/>
<dbReference type="EMBL" id="CYKH01000697">
    <property type="protein sequence ID" value="CUG20445.1"/>
    <property type="molecule type" value="Genomic_DNA"/>
</dbReference>
<protein>
    <submittedName>
        <fullName evidence="2">Transmembrane protein, putative</fullName>
    </submittedName>
</protein>
<keyword evidence="1 2" id="KW-0812">Transmembrane</keyword>
<dbReference type="AlphaFoldDB" id="A0A0S4IZ04"/>
<organism evidence="2 3">
    <name type="scientific">Bodo saltans</name>
    <name type="common">Flagellated protozoan</name>
    <dbReference type="NCBI Taxonomy" id="75058"/>
    <lineage>
        <taxon>Eukaryota</taxon>
        <taxon>Discoba</taxon>
        <taxon>Euglenozoa</taxon>
        <taxon>Kinetoplastea</taxon>
        <taxon>Metakinetoplastina</taxon>
        <taxon>Eubodonida</taxon>
        <taxon>Bodonidae</taxon>
        <taxon>Bodo</taxon>
    </lineage>
</organism>
<dbReference type="Proteomes" id="UP000051952">
    <property type="component" value="Unassembled WGS sequence"/>
</dbReference>
<keyword evidence="3" id="KW-1185">Reference proteome</keyword>
<sequence length="345" mass="37202">MYTLQQFRLARSARALSIQNNTDPIAALMFVVVLSLCSSTASVAVVPFVPFGTSAGDAMLSGGADDNAFGPFPLPLPMSFPLGPAQTSYYLSSNGLVSFTAVSTYGDLVIPSSTSNGGIYYRSVSGNTSQLEFVWRDVISSIPFAPSHALVFTVDRCVFFRDSNSIVTSQTIILWGSTQTLMIFRIRAVQRPYLVFSGYVGPEGSRVQSDDSTLWPNVTNVGVPGVVSVLFATASGSFTTSSSLSFPSGSHEGSLTSSFHASSSHTWSSGWSVSLTETSTFFKNVVVVVFYNNHCGHLVFSRNSHHIGHQNADLFVVRNCFHISVPSHAIVDSVVSRIHQRCDFT</sequence>
<dbReference type="VEuPathDB" id="TriTrypDB:BSAL_75740"/>
<evidence type="ECO:0000256" key="1">
    <source>
        <dbReference type="SAM" id="Phobius"/>
    </source>
</evidence>